<dbReference type="Pfam" id="PF05056">
    <property type="entry name" value="DUF674"/>
    <property type="match status" value="1"/>
</dbReference>
<dbReference type="AlphaFoldDB" id="A0A396I2D5"/>
<sequence length="143" mass="16060">MLLHPRNPCEALCAKLFLNVEPSSKVFVCDSCNRFTTFQNLHCTCGKPINKQPKNLDSDGQGNNAQNGVFVRENGSLFLVSDDLKIVTDSLLSSVQMLIESWYPDLTQLEEVTHNIGKNEVIAVCVVFCLMSLFPFFLFLIKI</sequence>
<feature type="transmembrane region" description="Helical" evidence="1">
    <location>
        <begin position="121"/>
        <end position="141"/>
    </location>
</feature>
<protein>
    <submittedName>
        <fullName evidence="2">Uncharacterized protein</fullName>
    </submittedName>
</protein>
<name>A0A396I2D5_MEDTR</name>
<organism evidence="2 3">
    <name type="scientific">Medicago truncatula</name>
    <name type="common">Barrel medic</name>
    <name type="synonym">Medicago tribuloides</name>
    <dbReference type="NCBI Taxonomy" id="3880"/>
    <lineage>
        <taxon>Eukaryota</taxon>
        <taxon>Viridiplantae</taxon>
        <taxon>Streptophyta</taxon>
        <taxon>Embryophyta</taxon>
        <taxon>Tracheophyta</taxon>
        <taxon>Spermatophyta</taxon>
        <taxon>Magnoliopsida</taxon>
        <taxon>eudicotyledons</taxon>
        <taxon>Gunneridae</taxon>
        <taxon>Pentapetalae</taxon>
        <taxon>rosids</taxon>
        <taxon>fabids</taxon>
        <taxon>Fabales</taxon>
        <taxon>Fabaceae</taxon>
        <taxon>Papilionoideae</taxon>
        <taxon>50 kb inversion clade</taxon>
        <taxon>NPAAA clade</taxon>
        <taxon>Hologalegina</taxon>
        <taxon>IRL clade</taxon>
        <taxon>Trifolieae</taxon>
        <taxon>Medicago</taxon>
    </lineage>
</organism>
<evidence type="ECO:0000313" key="3">
    <source>
        <dbReference type="Proteomes" id="UP000265566"/>
    </source>
</evidence>
<keyword evidence="1" id="KW-0472">Membrane</keyword>
<dbReference type="InterPro" id="IPR007750">
    <property type="entry name" value="DUF674"/>
</dbReference>
<comment type="caution">
    <text evidence="2">The sequence shown here is derived from an EMBL/GenBank/DDBJ whole genome shotgun (WGS) entry which is preliminary data.</text>
</comment>
<dbReference type="Proteomes" id="UP000265566">
    <property type="component" value="Chromosome 4"/>
</dbReference>
<evidence type="ECO:0000256" key="1">
    <source>
        <dbReference type="SAM" id="Phobius"/>
    </source>
</evidence>
<gene>
    <name evidence="2" type="ORF">MtrunA17_Chr4g0007311</name>
</gene>
<keyword evidence="1" id="KW-1133">Transmembrane helix</keyword>
<dbReference type="PANTHER" id="PTHR33103">
    <property type="entry name" value="OS01G0153900 PROTEIN"/>
    <property type="match status" value="1"/>
</dbReference>
<accession>A0A396I2D5</accession>
<evidence type="ECO:0000313" key="2">
    <source>
        <dbReference type="EMBL" id="RHN58893.1"/>
    </source>
</evidence>
<proteinExistence type="predicted"/>
<keyword evidence="1" id="KW-0812">Transmembrane</keyword>
<dbReference type="Gramene" id="rna20849">
    <property type="protein sequence ID" value="RHN58893.1"/>
    <property type="gene ID" value="gene20849"/>
</dbReference>
<reference evidence="3" key="1">
    <citation type="journal article" date="2018" name="Nat. Plants">
        <title>Whole-genome landscape of Medicago truncatula symbiotic genes.</title>
        <authorList>
            <person name="Pecrix Y."/>
            <person name="Staton S.E."/>
            <person name="Sallet E."/>
            <person name="Lelandais-Briere C."/>
            <person name="Moreau S."/>
            <person name="Carrere S."/>
            <person name="Blein T."/>
            <person name="Jardinaud M.F."/>
            <person name="Latrasse D."/>
            <person name="Zouine M."/>
            <person name="Zahm M."/>
            <person name="Kreplak J."/>
            <person name="Mayjonade B."/>
            <person name="Satge C."/>
            <person name="Perez M."/>
            <person name="Cauet S."/>
            <person name="Marande W."/>
            <person name="Chantry-Darmon C."/>
            <person name="Lopez-Roques C."/>
            <person name="Bouchez O."/>
            <person name="Berard A."/>
            <person name="Debelle F."/>
            <person name="Munos S."/>
            <person name="Bendahmane A."/>
            <person name="Berges H."/>
            <person name="Niebel A."/>
            <person name="Buitink J."/>
            <person name="Frugier F."/>
            <person name="Benhamed M."/>
            <person name="Crespi M."/>
            <person name="Gouzy J."/>
            <person name="Gamas P."/>
        </authorList>
    </citation>
    <scope>NUCLEOTIDE SEQUENCE [LARGE SCALE GENOMIC DNA]</scope>
    <source>
        <strain evidence="3">cv. Jemalong A17</strain>
    </source>
</reference>
<dbReference type="PANTHER" id="PTHR33103:SF27">
    <property type="entry name" value="OS04G0594700 PROTEIN"/>
    <property type="match status" value="1"/>
</dbReference>
<dbReference type="EMBL" id="PSQE01000004">
    <property type="protein sequence ID" value="RHN58893.1"/>
    <property type="molecule type" value="Genomic_DNA"/>
</dbReference>